<evidence type="ECO:0000313" key="3">
    <source>
        <dbReference type="Proteomes" id="UP000014174"/>
    </source>
</evidence>
<evidence type="ECO:0000259" key="1">
    <source>
        <dbReference type="Pfam" id="PF07715"/>
    </source>
</evidence>
<dbReference type="Gene3D" id="2.60.40.1930">
    <property type="match status" value="1"/>
</dbReference>
<dbReference type="AlphaFoldDB" id="R9H075"/>
<dbReference type="PATRIC" id="fig|1150600.3.peg.2191"/>
<dbReference type="Gene3D" id="2.170.130.10">
    <property type="entry name" value="TonB-dependent receptor, plug domain"/>
    <property type="match status" value="1"/>
</dbReference>
<dbReference type="InterPro" id="IPR037066">
    <property type="entry name" value="Plug_dom_sf"/>
</dbReference>
<keyword evidence="3" id="KW-1185">Reference proteome</keyword>
<feature type="domain" description="TonB-dependent receptor plug" evidence="1">
    <location>
        <begin position="690"/>
        <end position="779"/>
    </location>
</feature>
<protein>
    <recommendedName>
        <fullName evidence="1">TonB-dependent receptor plug domain-containing protein</fullName>
    </recommendedName>
</protein>
<name>R9H075_9SPHI</name>
<dbReference type="SUPFAM" id="SSF56935">
    <property type="entry name" value="Porins"/>
    <property type="match status" value="1"/>
</dbReference>
<comment type="caution">
    <text evidence="2">The sequence shown here is derived from an EMBL/GenBank/DDBJ whole genome shotgun (WGS) entry which is preliminary data.</text>
</comment>
<sequence length="905" mass="102579">MFTSVFAFSQDKSNLKNLVYSSNQFVQENPAEKIYLHTNQSDYNLNDTLWFKAYILNANYLTPSIKSGILYVEIANDSNFVMKRWMLPVANGISFGQFFLDGNEYPTGRYILRAYTNWMRNFGEATLFQKTFNINNQDWLVAYNSKLEDSTGNKYSVDLNIKKFGSDGIILNDLELSLRDDKRRLQKNKLRTDVTGNVNFTANIPDKVNKQKLVLSIKSLKKGDENKISNFPLLLNSNLDIDLQFMPESGELVNGIKSKIAFKAINSLGLSTSVAGELYEEGNSKKILDFSSSHNGIGYFYLQPSSGKKYYVLLKPSNGAPSKEIFSLPEIKDEGCVLQVDNSLDSDSLLVRISKSKNSPDYCFLAKARDIICYASMPSIAGKQLDFKISKSLFPTGITALLLVNQQKQIVIQRLVYIDHQDNLKIEVSNDKNIYYQRDSVGLTIKVSDKHGKPVSGSFSLAVTDDFFAGNDSLNYQAITTYMNLSSHLKGEIENINYYSDVTNNKIKWQNLDNLLLSQGWVNYAMDKTFAVKRKLNFEAEKEFEIKGKVSNAFNKPIANSDIVLLSKKPFEILETTSDSLGRFVYKNIFPRDSAIFFIQAKNKHNKSFNVGIEVEEFNPPVFTKEFPAEIPWNVYINKNEFLNGKDQLALNNNRNLLLKGNMLKEVSVTAKKMVKDSKNLNGPGEADLVLDEKVIQKEGKATLGDLIRKKIPEITLRYNKTGHGSYSINSQKLHLIIDGVDVEFFKPEGVDLSTYFNDYFNYYDAEDIKGIELMKSPGYVVKYVIEYRNPLDYPIEHAFLEVTTRGGVGPFLKKAVGTYLFKPMAFSLPKQFYSPKYQLSTKVSIADLRSTIFWEPNFITDKDGIAKLSFFTSDHVGNYSIHIEGDDLQGYLGSGKSHILVKKD</sequence>
<reference evidence="2 3" key="1">
    <citation type="journal article" date="2013" name="Genome Announc.">
        <title>Draft Genome Sequence of Arcticibacter svalbardensis Strain MN12-7T, a Member of the Family Sphingobacteriaceae Isolated from an Arctic Soil Sample.</title>
        <authorList>
            <person name="Shivaji S."/>
            <person name="Ara S."/>
            <person name="Prasad S."/>
            <person name="Manasa B.P."/>
            <person name="Begum Z."/>
            <person name="Singh A."/>
            <person name="Kumar Pinnaka A."/>
        </authorList>
    </citation>
    <scope>NUCLEOTIDE SEQUENCE [LARGE SCALE GENOMIC DNA]</scope>
    <source>
        <strain evidence="2 3">MN12-7</strain>
    </source>
</reference>
<accession>R9H075</accession>
<dbReference type="Pfam" id="PF07715">
    <property type="entry name" value="Plug"/>
    <property type="match status" value="1"/>
</dbReference>
<dbReference type="eggNOG" id="COG2373">
    <property type="taxonomic scope" value="Bacteria"/>
</dbReference>
<proteinExistence type="predicted"/>
<evidence type="ECO:0000313" key="2">
    <source>
        <dbReference type="EMBL" id="EOR94619.1"/>
    </source>
</evidence>
<dbReference type="eggNOG" id="COG1629">
    <property type="taxonomic scope" value="Bacteria"/>
</dbReference>
<organism evidence="2 3">
    <name type="scientific">Arcticibacter svalbardensis MN12-7</name>
    <dbReference type="NCBI Taxonomy" id="1150600"/>
    <lineage>
        <taxon>Bacteria</taxon>
        <taxon>Pseudomonadati</taxon>
        <taxon>Bacteroidota</taxon>
        <taxon>Sphingobacteriia</taxon>
        <taxon>Sphingobacteriales</taxon>
        <taxon>Sphingobacteriaceae</taxon>
        <taxon>Arcticibacter</taxon>
    </lineage>
</organism>
<dbReference type="STRING" id="1150600.ADIARSV_2217"/>
<gene>
    <name evidence="2" type="ORF">ADIARSV_2217</name>
</gene>
<dbReference type="EMBL" id="AQPN01000079">
    <property type="protein sequence ID" value="EOR94619.1"/>
    <property type="molecule type" value="Genomic_DNA"/>
</dbReference>
<dbReference type="Proteomes" id="UP000014174">
    <property type="component" value="Unassembled WGS sequence"/>
</dbReference>
<dbReference type="InterPro" id="IPR012910">
    <property type="entry name" value="Plug_dom"/>
</dbReference>